<reference evidence="1" key="1">
    <citation type="submission" date="2014-11" db="EMBL/GenBank/DDBJ databases">
        <authorList>
            <person name="Amaro Gonzalez C."/>
        </authorList>
    </citation>
    <scope>NUCLEOTIDE SEQUENCE</scope>
</reference>
<reference evidence="1" key="2">
    <citation type="journal article" date="2015" name="Fish Shellfish Immunol.">
        <title>Early steps in the European eel (Anguilla anguilla)-Vibrio vulnificus interaction in the gills: Role of the RtxA13 toxin.</title>
        <authorList>
            <person name="Callol A."/>
            <person name="Pajuelo D."/>
            <person name="Ebbesson L."/>
            <person name="Teles M."/>
            <person name="MacKenzie S."/>
            <person name="Amaro C."/>
        </authorList>
    </citation>
    <scope>NUCLEOTIDE SEQUENCE</scope>
</reference>
<name>A0A0E9QSA9_ANGAN</name>
<dbReference type="EMBL" id="GBXM01049492">
    <property type="protein sequence ID" value="JAH59085.1"/>
    <property type="molecule type" value="Transcribed_RNA"/>
</dbReference>
<organism evidence="1">
    <name type="scientific">Anguilla anguilla</name>
    <name type="common">European freshwater eel</name>
    <name type="synonym">Muraena anguilla</name>
    <dbReference type="NCBI Taxonomy" id="7936"/>
    <lineage>
        <taxon>Eukaryota</taxon>
        <taxon>Metazoa</taxon>
        <taxon>Chordata</taxon>
        <taxon>Craniata</taxon>
        <taxon>Vertebrata</taxon>
        <taxon>Euteleostomi</taxon>
        <taxon>Actinopterygii</taxon>
        <taxon>Neopterygii</taxon>
        <taxon>Teleostei</taxon>
        <taxon>Anguilliformes</taxon>
        <taxon>Anguillidae</taxon>
        <taxon>Anguilla</taxon>
    </lineage>
</organism>
<proteinExistence type="predicted"/>
<dbReference type="AlphaFoldDB" id="A0A0E9QSA9"/>
<protein>
    <submittedName>
        <fullName evidence="1">Uncharacterized protein</fullName>
    </submittedName>
</protein>
<sequence>MYCKARSVNFHGCSHFSDRRSQLF</sequence>
<evidence type="ECO:0000313" key="1">
    <source>
        <dbReference type="EMBL" id="JAH19826.1"/>
    </source>
</evidence>
<accession>A0A0E9QSA9</accession>
<dbReference type="EMBL" id="GBXM01088751">
    <property type="protein sequence ID" value="JAH19826.1"/>
    <property type="molecule type" value="Transcribed_RNA"/>
</dbReference>